<comment type="caution">
    <text evidence="1">The sequence shown here is derived from an EMBL/GenBank/DDBJ whole genome shotgun (WGS) entry which is preliminary data.</text>
</comment>
<gene>
    <name evidence="1" type="ORF">NC653_029452</name>
</gene>
<sequence>MENRFAAAAAAVSISSLLNKLPSIYFYSQQISSINNRLSNLDCAIQSLM</sequence>
<protein>
    <submittedName>
        <fullName evidence="1">Uncharacterized protein</fullName>
    </submittedName>
</protein>
<dbReference type="AlphaFoldDB" id="A0AAD6M4X8"/>
<organism evidence="1 2">
    <name type="scientific">Populus alba x Populus x berolinensis</name>
    <dbReference type="NCBI Taxonomy" id="444605"/>
    <lineage>
        <taxon>Eukaryota</taxon>
        <taxon>Viridiplantae</taxon>
        <taxon>Streptophyta</taxon>
        <taxon>Embryophyta</taxon>
        <taxon>Tracheophyta</taxon>
        <taxon>Spermatophyta</taxon>
        <taxon>Magnoliopsida</taxon>
        <taxon>eudicotyledons</taxon>
        <taxon>Gunneridae</taxon>
        <taxon>Pentapetalae</taxon>
        <taxon>rosids</taxon>
        <taxon>fabids</taxon>
        <taxon>Malpighiales</taxon>
        <taxon>Salicaceae</taxon>
        <taxon>Saliceae</taxon>
        <taxon>Populus</taxon>
    </lineage>
</organism>
<dbReference type="Proteomes" id="UP001164929">
    <property type="component" value="Chromosome 12"/>
</dbReference>
<name>A0AAD6M4X8_9ROSI</name>
<dbReference type="EMBL" id="JAQIZT010000012">
    <property type="protein sequence ID" value="KAJ6977552.1"/>
    <property type="molecule type" value="Genomic_DNA"/>
</dbReference>
<evidence type="ECO:0000313" key="1">
    <source>
        <dbReference type="EMBL" id="KAJ6977552.1"/>
    </source>
</evidence>
<proteinExistence type="predicted"/>
<evidence type="ECO:0000313" key="2">
    <source>
        <dbReference type="Proteomes" id="UP001164929"/>
    </source>
</evidence>
<reference evidence="1" key="1">
    <citation type="journal article" date="2023" name="Mol. Ecol. Resour.">
        <title>Chromosome-level genome assembly of a triploid poplar Populus alba 'Berolinensis'.</title>
        <authorList>
            <person name="Chen S."/>
            <person name="Yu Y."/>
            <person name="Wang X."/>
            <person name="Wang S."/>
            <person name="Zhang T."/>
            <person name="Zhou Y."/>
            <person name="He R."/>
            <person name="Meng N."/>
            <person name="Wang Y."/>
            <person name="Liu W."/>
            <person name="Liu Z."/>
            <person name="Liu J."/>
            <person name="Guo Q."/>
            <person name="Huang H."/>
            <person name="Sederoff R.R."/>
            <person name="Wang G."/>
            <person name="Qu G."/>
            <person name="Chen S."/>
        </authorList>
    </citation>
    <scope>NUCLEOTIDE SEQUENCE</scope>
    <source>
        <strain evidence="1">SC-2020</strain>
    </source>
</reference>
<accession>A0AAD6M4X8</accession>
<keyword evidence="2" id="KW-1185">Reference proteome</keyword>